<dbReference type="Proteomes" id="UP000000438">
    <property type="component" value="Chromosome"/>
</dbReference>
<proteinExistence type="predicted"/>
<gene>
    <name evidence="2" type="ordered locus">PTO0263</name>
</gene>
<reference evidence="2 3" key="1">
    <citation type="journal article" date="2004" name="Proc. Natl. Acad. Sci. U.S.A.">
        <title>Genome sequence of Picrophilus torridus and its implications for life around pH 0.</title>
        <authorList>
            <person name="Futterer O."/>
            <person name="Angelov A."/>
            <person name="Liesegang H."/>
            <person name="Gottschalk G."/>
            <person name="Schleper C."/>
            <person name="Schepers B."/>
            <person name="Dock C."/>
            <person name="Antranikian G."/>
            <person name="Liebl W."/>
        </authorList>
    </citation>
    <scope>NUCLEOTIDE SEQUENCE [LARGE SCALE GENOMIC DNA]</scope>
    <source>
        <strain evidence="3">ATCC 700027 / DSM 9790 / JCM 10055 / NBRC 100828</strain>
    </source>
</reference>
<dbReference type="OrthoDB" id="157520at2157"/>
<dbReference type="eggNOG" id="arCOG02761">
    <property type="taxonomic scope" value="Archaea"/>
</dbReference>
<dbReference type="InParanoid" id="Q6L2F4"/>
<dbReference type="CDD" id="cd14797">
    <property type="entry name" value="DUF302"/>
    <property type="match status" value="1"/>
</dbReference>
<dbReference type="GeneID" id="2844091"/>
<dbReference type="PaxDb" id="263820-PTO0263"/>
<dbReference type="STRING" id="263820.PTO0263"/>
<evidence type="ECO:0000313" key="2">
    <source>
        <dbReference type="EMBL" id="AAT42848.1"/>
    </source>
</evidence>
<dbReference type="EMBL" id="AE017261">
    <property type="protein sequence ID" value="AAT42848.1"/>
    <property type="molecule type" value="Genomic_DNA"/>
</dbReference>
<sequence>MFSEFKSSYDFNETLIKIKDFLNKNNVTIFCEVDHKKNAESVNMELNNEYLIVFGSPVLGTHLMIDNPRSGIELPLRILIYEKDGVNVLYVEPEYLKSVFDLGDEYINKISGLIKALESGLKNRNI</sequence>
<evidence type="ECO:0000259" key="1">
    <source>
        <dbReference type="Pfam" id="PF03625"/>
    </source>
</evidence>
<dbReference type="PANTHER" id="PTHR38342:SF2">
    <property type="entry name" value="INNER MEMBRANE OR EXPORTED"/>
    <property type="match status" value="1"/>
</dbReference>
<dbReference type="HOGENOM" id="CLU_116237_3_2_2"/>
<feature type="domain" description="DUF302" evidence="1">
    <location>
        <begin position="33"/>
        <end position="90"/>
    </location>
</feature>
<organism evidence="2 3">
    <name type="scientific">Picrophilus torridus (strain ATCC 700027 / DSM 9790 / JCM 10055 / NBRC 100828 / KAW 2/3)</name>
    <dbReference type="NCBI Taxonomy" id="1122961"/>
    <lineage>
        <taxon>Archaea</taxon>
        <taxon>Methanobacteriati</taxon>
        <taxon>Thermoplasmatota</taxon>
        <taxon>Thermoplasmata</taxon>
        <taxon>Thermoplasmatales</taxon>
        <taxon>Picrophilaceae</taxon>
        <taxon>Picrophilus</taxon>
    </lineage>
</organism>
<dbReference type="PANTHER" id="PTHR38342">
    <property type="entry name" value="SLR5037 PROTEIN"/>
    <property type="match status" value="1"/>
</dbReference>
<dbReference type="Pfam" id="PF03625">
    <property type="entry name" value="DUF302"/>
    <property type="match status" value="1"/>
</dbReference>
<evidence type="ECO:0000313" key="3">
    <source>
        <dbReference type="Proteomes" id="UP000000438"/>
    </source>
</evidence>
<dbReference type="AlphaFoldDB" id="Q6L2F4"/>
<dbReference type="InterPro" id="IPR005180">
    <property type="entry name" value="DUF302"/>
</dbReference>
<dbReference type="InterPro" id="IPR035923">
    <property type="entry name" value="TT1751-like_sf"/>
</dbReference>
<dbReference type="RefSeq" id="WP_011177064.1">
    <property type="nucleotide sequence ID" value="NC_005877.1"/>
</dbReference>
<dbReference type="Gene3D" id="3.30.310.70">
    <property type="entry name" value="TT1751-like domain"/>
    <property type="match status" value="1"/>
</dbReference>
<protein>
    <recommendedName>
        <fullName evidence="1">DUF302 domain-containing protein</fullName>
    </recommendedName>
</protein>
<dbReference type="SUPFAM" id="SSF103247">
    <property type="entry name" value="TT1751-like"/>
    <property type="match status" value="1"/>
</dbReference>
<dbReference type="KEGG" id="pto:PTO0263"/>
<name>Q6L2F4_PICTO</name>
<accession>Q6L2F4</accession>